<accession>A0A895XT32</accession>
<dbReference type="RefSeq" id="WP_213172819.1">
    <property type="nucleotide sequence ID" value="NZ_CP070496.1"/>
</dbReference>
<dbReference type="PANTHER" id="PTHR47485">
    <property type="entry name" value="THYLAKOID LUMENAL 17.4 KDA PROTEIN, CHLOROPLASTIC"/>
    <property type="match status" value="1"/>
</dbReference>
<dbReference type="Gene3D" id="2.160.20.80">
    <property type="entry name" value="E3 ubiquitin-protein ligase SopA"/>
    <property type="match status" value="1"/>
</dbReference>
<keyword evidence="1" id="KW-0677">Repeat</keyword>
<proteinExistence type="predicted"/>
<dbReference type="AlphaFoldDB" id="A0A895XT32"/>
<dbReference type="Proteomes" id="UP000662939">
    <property type="component" value="Chromosome"/>
</dbReference>
<organism evidence="2 3">
    <name type="scientific">Natronoglycomyces albus</name>
    <dbReference type="NCBI Taxonomy" id="2811108"/>
    <lineage>
        <taxon>Bacteria</taxon>
        <taxon>Bacillati</taxon>
        <taxon>Actinomycetota</taxon>
        <taxon>Actinomycetes</taxon>
        <taxon>Glycomycetales</taxon>
        <taxon>Glycomycetaceae</taxon>
        <taxon>Natronoglycomyces</taxon>
    </lineage>
</organism>
<dbReference type="InterPro" id="IPR001646">
    <property type="entry name" value="5peptide_repeat"/>
</dbReference>
<reference evidence="2" key="1">
    <citation type="submission" date="2021-02" db="EMBL/GenBank/DDBJ databases">
        <title>Natronoglycomyces albus gen. nov., sp. nov, a haloalkaliphilic actinobacterium from a soda solonchak soil.</title>
        <authorList>
            <person name="Sorokin D.Y."/>
            <person name="Khijniak T.V."/>
            <person name="Zakharycheva A.P."/>
            <person name="Boueva O.V."/>
            <person name="Ariskina E.V."/>
            <person name="Hahnke R.L."/>
            <person name="Bunk B."/>
            <person name="Sproer C."/>
            <person name="Schumann P."/>
            <person name="Evtushenko L.I."/>
            <person name="Kublanov I.V."/>
        </authorList>
    </citation>
    <scope>NUCLEOTIDE SEQUENCE</scope>
    <source>
        <strain evidence="2">DSM 106290</strain>
    </source>
</reference>
<evidence type="ECO:0000313" key="3">
    <source>
        <dbReference type="Proteomes" id="UP000662939"/>
    </source>
</evidence>
<sequence length="205" mass="22193">MITQPELVDEATWDRLSVTAGDWSNTEAEDVDISDCHLINGILSSAQLTKARIRGTTFDRSDLSGLFAEDSTIIRSGLTDTRATGLHLINGRIRDTTFTDCQLDLSAYRFTGLRNVTFRRCRLTEADFTEATLDNVTFVECDLTGASFHHTTVTGGTRFTSTNLTDIDGITHLAGATIDIDALYVVAPALASALGISVKPASDID</sequence>
<dbReference type="Pfam" id="PF00805">
    <property type="entry name" value="Pentapeptide"/>
    <property type="match status" value="1"/>
</dbReference>
<name>A0A895XT32_9ACTN</name>
<dbReference type="SUPFAM" id="SSF141571">
    <property type="entry name" value="Pentapeptide repeat-like"/>
    <property type="match status" value="1"/>
</dbReference>
<keyword evidence="3" id="KW-1185">Reference proteome</keyword>
<evidence type="ECO:0000256" key="1">
    <source>
        <dbReference type="ARBA" id="ARBA00022737"/>
    </source>
</evidence>
<evidence type="ECO:0000313" key="2">
    <source>
        <dbReference type="EMBL" id="QSB06812.1"/>
    </source>
</evidence>
<dbReference type="Pfam" id="PF13599">
    <property type="entry name" value="Pentapeptide_4"/>
    <property type="match status" value="1"/>
</dbReference>
<gene>
    <name evidence="2" type="ORF">JQS30_07970</name>
</gene>
<dbReference type="KEGG" id="nav:JQS30_07970"/>
<protein>
    <submittedName>
        <fullName evidence="2">Pentapeptide repeat-containing protein</fullName>
    </submittedName>
</protein>
<dbReference type="EMBL" id="CP070496">
    <property type="protein sequence ID" value="QSB06812.1"/>
    <property type="molecule type" value="Genomic_DNA"/>
</dbReference>
<dbReference type="PANTHER" id="PTHR47485:SF1">
    <property type="entry name" value="THYLAKOID LUMENAL 17.4 KDA PROTEIN, CHLOROPLASTIC"/>
    <property type="match status" value="1"/>
</dbReference>